<dbReference type="Pfam" id="PF00804">
    <property type="entry name" value="Syntaxin"/>
    <property type="match status" value="1"/>
</dbReference>
<dbReference type="InterPro" id="IPR006011">
    <property type="entry name" value="Syntaxin_N"/>
</dbReference>
<dbReference type="InterPro" id="IPR010989">
    <property type="entry name" value="SNARE"/>
</dbReference>
<dbReference type="AlphaFoldDB" id="A0A6J5VM01"/>
<dbReference type="Gene3D" id="1.20.58.70">
    <property type="match status" value="1"/>
</dbReference>
<dbReference type="SUPFAM" id="SSF47661">
    <property type="entry name" value="t-snare proteins"/>
    <property type="match status" value="1"/>
</dbReference>
<keyword evidence="1" id="KW-0653">Protein transport</keyword>
<evidence type="ECO:0000313" key="3">
    <source>
        <dbReference type="EMBL" id="CAB4290160.1"/>
    </source>
</evidence>
<evidence type="ECO:0000259" key="2">
    <source>
        <dbReference type="Pfam" id="PF00804"/>
    </source>
</evidence>
<gene>
    <name evidence="3" type="ORF">CURHAP_LOCUS50056</name>
</gene>
<accession>A0A6J5VM01</accession>
<proteinExistence type="predicted"/>
<evidence type="ECO:0000256" key="1">
    <source>
        <dbReference type="ARBA" id="ARBA00022927"/>
    </source>
</evidence>
<organism evidence="3 4">
    <name type="scientific">Prunus armeniaca</name>
    <name type="common">Apricot</name>
    <name type="synonym">Armeniaca vulgaris</name>
    <dbReference type="NCBI Taxonomy" id="36596"/>
    <lineage>
        <taxon>Eukaryota</taxon>
        <taxon>Viridiplantae</taxon>
        <taxon>Streptophyta</taxon>
        <taxon>Embryophyta</taxon>
        <taxon>Tracheophyta</taxon>
        <taxon>Spermatophyta</taxon>
        <taxon>Magnoliopsida</taxon>
        <taxon>eudicotyledons</taxon>
        <taxon>Gunneridae</taxon>
        <taxon>Pentapetalae</taxon>
        <taxon>rosids</taxon>
        <taxon>fabids</taxon>
        <taxon>Rosales</taxon>
        <taxon>Rosaceae</taxon>
        <taxon>Amygdaloideae</taxon>
        <taxon>Amygdaleae</taxon>
        <taxon>Prunus</taxon>
    </lineage>
</organism>
<dbReference type="GO" id="GO:0016192">
    <property type="term" value="P:vesicle-mediated transport"/>
    <property type="evidence" value="ECO:0007669"/>
    <property type="project" value="InterPro"/>
</dbReference>
<dbReference type="GO" id="GO:0015031">
    <property type="term" value="P:protein transport"/>
    <property type="evidence" value="ECO:0007669"/>
    <property type="project" value="UniProtKB-KW"/>
</dbReference>
<evidence type="ECO:0000313" key="4">
    <source>
        <dbReference type="Proteomes" id="UP000507222"/>
    </source>
</evidence>
<protein>
    <recommendedName>
        <fullName evidence="2">Syntaxin N-terminal domain-containing protein</fullName>
    </recommendedName>
</protein>
<sequence length="92" mass="10988">MVAILRKAKGIKARLESLDRMWLIERYISYKEGSPVDRMRIWVTTGLRIKLRDMMNDFQSLREQIVQVHKEGLERRYYNATGEEASEEVIDR</sequence>
<feature type="domain" description="Syntaxin N-terminal" evidence="2">
    <location>
        <begin position="2"/>
        <end position="92"/>
    </location>
</feature>
<keyword evidence="1" id="KW-0813">Transport</keyword>
<dbReference type="GO" id="GO:0016020">
    <property type="term" value="C:membrane"/>
    <property type="evidence" value="ECO:0007669"/>
    <property type="project" value="InterPro"/>
</dbReference>
<dbReference type="EMBL" id="CAEKDK010000008">
    <property type="protein sequence ID" value="CAB4290160.1"/>
    <property type="molecule type" value="Genomic_DNA"/>
</dbReference>
<dbReference type="Proteomes" id="UP000507222">
    <property type="component" value="Unassembled WGS sequence"/>
</dbReference>
<name>A0A6J5VM01_PRUAR</name>
<reference evidence="3 4" key="1">
    <citation type="submission" date="2020-05" db="EMBL/GenBank/DDBJ databases">
        <authorList>
            <person name="Campoy J."/>
            <person name="Schneeberger K."/>
            <person name="Spophaly S."/>
        </authorList>
    </citation>
    <scope>NUCLEOTIDE SEQUENCE [LARGE SCALE GENOMIC DNA]</scope>
    <source>
        <strain evidence="3">PruArmRojPasFocal</strain>
    </source>
</reference>